<accession>A0AAP0F5X9</accession>
<evidence type="ECO:0000313" key="3">
    <source>
        <dbReference type="Proteomes" id="UP001419268"/>
    </source>
</evidence>
<dbReference type="EMBL" id="JBBNAG010000009">
    <property type="protein sequence ID" value="KAK9104482.1"/>
    <property type="molecule type" value="Genomic_DNA"/>
</dbReference>
<keyword evidence="3" id="KW-1185">Reference proteome</keyword>
<name>A0AAP0F5X9_9MAGN</name>
<comment type="caution">
    <text evidence="2">The sequence shown here is derived from an EMBL/GenBank/DDBJ whole genome shotgun (WGS) entry which is preliminary data.</text>
</comment>
<dbReference type="AlphaFoldDB" id="A0AAP0F5X9"/>
<proteinExistence type="predicted"/>
<keyword evidence="1" id="KW-0812">Transmembrane</keyword>
<feature type="transmembrane region" description="Helical" evidence="1">
    <location>
        <begin position="64"/>
        <end position="84"/>
    </location>
</feature>
<keyword evidence="1" id="KW-1133">Transmembrane helix</keyword>
<sequence length="114" mass="13102">MYGWYEQFLDLSCAGLPTTPSFTSATLSFPSATWLLPGVWPWAFTGGPYVLPFGGSSSISFPPILFPLFVHFFFFFPLLQWMMVACMTRLERTFLVVDQRFLLFQLSDSFFINL</sequence>
<gene>
    <name evidence="2" type="ORF">Scep_021326</name>
</gene>
<evidence type="ECO:0000313" key="2">
    <source>
        <dbReference type="EMBL" id="KAK9104482.1"/>
    </source>
</evidence>
<protein>
    <submittedName>
        <fullName evidence="2">Uncharacterized protein</fullName>
    </submittedName>
</protein>
<organism evidence="2 3">
    <name type="scientific">Stephania cephalantha</name>
    <dbReference type="NCBI Taxonomy" id="152367"/>
    <lineage>
        <taxon>Eukaryota</taxon>
        <taxon>Viridiplantae</taxon>
        <taxon>Streptophyta</taxon>
        <taxon>Embryophyta</taxon>
        <taxon>Tracheophyta</taxon>
        <taxon>Spermatophyta</taxon>
        <taxon>Magnoliopsida</taxon>
        <taxon>Ranunculales</taxon>
        <taxon>Menispermaceae</taxon>
        <taxon>Menispermoideae</taxon>
        <taxon>Cissampelideae</taxon>
        <taxon>Stephania</taxon>
    </lineage>
</organism>
<evidence type="ECO:0000256" key="1">
    <source>
        <dbReference type="SAM" id="Phobius"/>
    </source>
</evidence>
<dbReference type="Proteomes" id="UP001419268">
    <property type="component" value="Unassembled WGS sequence"/>
</dbReference>
<reference evidence="2 3" key="1">
    <citation type="submission" date="2024-01" db="EMBL/GenBank/DDBJ databases">
        <title>Genome assemblies of Stephania.</title>
        <authorList>
            <person name="Yang L."/>
        </authorList>
    </citation>
    <scope>NUCLEOTIDE SEQUENCE [LARGE SCALE GENOMIC DNA]</scope>
    <source>
        <strain evidence="2">JXDWG</strain>
        <tissue evidence="2">Leaf</tissue>
    </source>
</reference>
<keyword evidence="1" id="KW-0472">Membrane</keyword>